<gene>
    <name evidence="1" type="ORF">Atai01_29830</name>
</gene>
<dbReference type="EMBL" id="BSTI01000006">
    <property type="protein sequence ID" value="GLY66364.1"/>
    <property type="molecule type" value="Genomic_DNA"/>
</dbReference>
<dbReference type="AlphaFoldDB" id="A0A9W6QYJ1"/>
<accession>A0A9W6QYJ1</accession>
<dbReference type="Proteomes" id="UP001165136">
    <property type="component" value="Unassembled WGS sequence"/>
</dbReference>
<proteinExistence type="predicted"/>
<reference evidence="1" key="1">
    <citation type="submission" date="2023-03" db="EMBL/GenBank/DDBJ databases">
        <title>Amycolatopsis taiwanensis NBRC 103393.</title>
        <authorList>
            <person name="Ichikawa N."/>
            <person name="Sato H."/>
            <person name="Tonouchi N."/>
        </authorList>
    </citation>
    <scope>NUCLEOTIDE SEQUENCE</scope>
    <source>
        <strain evidence="1">NBRC 103393</strain>
    </source>
</reference>
<keyword evidence="2" id="KW-1185">Reference proteome</keyword>
<dbReference type="RefSeq" id="WP_285487202.1">
    <property type="nucleotide sequence ID" value="NZ_BSTI01000006.1"/>
</dbReference>
<protein>
    <submittedName>
        <fullName evidence="1">Uncharacterized protein</fullName>
    </submittedName>
</protein>
<comment type="caution">
    <text evidence="1">The sequence shown here is derived from an EMBL/GenBank/DDBJ whole genome shotgun (WGS) entry which is preliminary data.</text>
</comment>
<evidence type="ECO:0000313" key="1">
    <source>
        <dbReference type="EMBL" id="GLY66364.1"/>
    </source>
</evidence>
<evidence type="ECO:0000313" key="2">
    <source>
        <dbReference type="Proteomes" id="UP001165136"/>
    </source>
</evidence>
<organism evidence="1 2">
    <name type="scientific">Amycolatopsis taiwanensis</name>
    <dbReference type="NCBI Taxonomy" id="342230"/>
    <lineage>
        <taxon>Bacteria</taxon>
        <taxon>Bacillati</taxon>
        <taxon>Actinomycetota</taxon>
        <taxon>Actinomycetes</taxon>
        <taxon>Pseudonocardiales</taxon>
        <taxon>Pseudonocardiaceae</taxon>
        <taxon>Amycolatopsis</taxon>
    </lineage>
</organism>
<name>A0A9W6QYJ1_9PSEU</name>
<sequence>MAAGRVVTGFSPYPDLSEVTELVRTGQLRYLYLTAVPGLPGVLGKRADWARSHCTPVQRGDYHGQPTGMTLFDCAPGVGR</sequence>